<dbReference type="RefSeq" id="WP_097107475.1">
    <property type="nucleotide sequence ID" value="NZ_OCPC01000002.1"/>
</dbReference>
<dbReference type="Proteomes" id="UP000219465">
    <property type="component" value="Unassembled WGS sequence"/>
</dbReference>
<sequence>MVKRASSRKVKIHSQYTYEQAAHLLGVSVQTIRLWRQSGLVVLDSQKPHLILGFALKDFLNNRSKKSKRHLARDQFLCMACNAPRSAYGGMADYLPYTATRGRLEALCEVCQGACGKFASPSLCAELTPILTIETRDRKRP</sequence>
<keyword evidence="2" id="KW-1185">Reference proteome</keyword>
<dbReference type="EMBL" id="OCPC01000002">
    <property type="protein sequence ID" value="SOE17165.1"/>
    <property type="molecule type" value="Genomic_DNA"/>
</dbReference>
<gene>
    <name evidence="1" type="ORF">SAMN05877838_2056</name>
</gene>
<name>A0A286IAL9_9HYPH</name>
<dbReference type="SUPFAM" id="SSF46955">
    <property type="entry name" value="Putative DNA-binding domain"/>
    <property type="match status" value="1"/>
</dbReference>
<proteinExistence type="predicted"/>
<evidence type="ECO:0000313" key="2">
    <source>
        <dbReference type="Proteomes" id="UP000219465"/>
    </source>
</evidence>
<dbReference type="AlphaFoldDB" id="A0A286IAL9"/>
<protein>
    <recommendedName>
        <fullName evidence="3">Excisionase family DNA binding protein</fullName>
    </recommendedName>
</protein>
<dbReference type="InterPro" id="IPR009061">
    <property type="entry name" value="DNA-bd_dom_put_sf"/>
</dbReference>
<dbReference type="OrthoDB" id="8546410at2"/>
<reference evidence="2" key="1">
    <citation type="submission" date="2017-08" db="EMBL/GenBank/DDBJ databases">
        <authorList>
            <person name="Varghese N."/>
            <person name="Submissions S."/>
        </authorList>
    </citation>
    <scope>NUCLEOTIDE SEQUENCE [LARGE SCALE GENOMIC DNA]</scope>
    <source>
        <strain evidence="2">KCTC 23107</strain>
    </source>
</reference>
<evidence type="ECO:0008006" key="3">
    <source>
        <dbReference type="Google" id="ProtNLM"/>
    </source>
</evidence>
<evidence type="ECO:0000313" key="1">
    <source>
        <dbReference type="EMBL" id="SOE17165.1"/>
    </source>
</evidence>
<accession>A0A286IAL9</accession>
<organism evidence="1 2">
    <name type="scientific">Hoeflea halophila</name>
    <dbReference type="NCBI Taxonomy" id="714899"/>
    <lineage>
        <taxon>Bacteria</taxon>
        <taxon>Pseudomonadati</taxon>
        <taxon>Pseudomonadota</taxon>
        <taxon>Alphaproteobacteria</taxon>
        <taxon>Hyphomicrobiales</taxon>
        <taxon>Rhizobiaceae</taxon>
        <taxon>Hoeflea</taxon>
    </lineage>
</organism>